<dbReference type="EMBL" id="JABMKV010000003">
    <property type="protein sequence ID" value="NQX32670.1"/>
    <property type="molecule type" value="Genomic_DNA"/>
</dbReference>
<keyword evidence="1" id="KW-0472">Membrane</keyword>
<keyword evidence="1" id="KW-0812">Transmembrane</keyword>
<reference evidence="2 3" key="1">
    <citation type="submission" date="2020-05" db="EMBL/GenBank/DDBJ databases">
        <title>Description of Pedobacter foliorum sp. nov.</title>
        <authorList>
            <person name="Qi S."/>
            <person name="Carlier A."/>
            <person name="Cnockaert M."/>
            <person name="Vandamme P."/>
        </authorList>
    </citation>
    <scope>NUCLEOTIDE SEQUENCE [LARGE SCALE GENOMIC DNA]</scope>
    <source>
        <strain evidence="2 3">LMG 31300</strain>
    </source>
</reference>
<gene>
    <name evidence="2" type="ORF">HQN85_13090</name>
</gene>
<evidence type="ECO:0008006" key="4">
    <source>
        <dbReference type="Google" id="ProtNLM"/>
    </source>
</evidence>
<protein>
    <recommendedName>
        <fullName evidence="4">DUF2975 domain-containing protein</fullName>
    </recommendedName>
</protein>
<sequence length="175" mass="20127">MTIRTFWAILIKILGILIVFSSITVIPQFLTTLSVFRLRQVESSFGIVIVPIVLTFASYIFILWLFVFKTFWLIDKLHLEKGFIEERISFNIKASTTLAIVIMVIGGLMFVDSLPILCKEIFIYFQQKNVFGDNPTSAWIIFHFLKISISYLLMTNSKLLAKFICRQSGEGDEVI</sequence>
<evidence type="ECO:0000313" key="3">
    <source>
        <dbReference type="Proteomes" id="UP000762110"/>
    </source>
</evidence>
<accession>A0ABX2DFD6</accession>
<organism evidence="2 3">
    <name type="scientific">Pedobacter boryungensis</name>
    <dbReference type="NCBI Taxonomy" id="869962"/>
    <lineage>
        <taxon>Bacteria</taxon>
        <taxon>Pseudomonadati</taxon>
        <taxon>Bacteroidota</taxon>
        <taxon>Sphingobacteriia</taxon>
        <taxon>Sphingobacteriales</taxon>
        <taxon>Sphingobacteriaceae</taxon>
        <taxon>Pedobacter</taxon>
    </lineage>
</organism>
<keyword evidence="3" id="KW-1185">Reference proteome</keyword>
<keyword evidence="1" id="KW-1133">Transmembrane helix</keyword>
<proteinExistence type="predicted"/>
<evidence type="ECO:0000256" key="1">
    <source>
        <dbReference type="SAM" id="Phobius"/>
    </source>
</evidence>
<feature type="transmembrane region" description="Helical" evidence="1">
    <location>
        <begin position="7"/>
        <end position="26"/>
    </location>
</feature>
<dbReference type="Proteomes" id="UP000762110">
    <property type="component" value="Unassembled WGS sequence"/>
</dbReference>
<feature type="transmembrane region" description="Helical" evidence="1">
    <location>
        <begin position="137"/>
        <end position="154"/>
    </location>
</feature>
<evidence type="ECO:0000313" key="2">
    <source>
        <dbReference type="EMBL" id="NQX32670.1"/>
    </source>
</evidence>
<feature type="transmembrane region" description="Helical" evidence="1">
    <location>
        <begin position="95"/>
        <end position="117"/>
    </location>
</feature>
<comment type="caution">
    <text evidence="2">The sequence shown here is derived from an EMBL/GenBank/DDBJ whole genome shotgun (WGS) entry which is preliminary data.</text>
</comment>
<feature type="transmembrane region" description="Helical" evidence="1">
    <location>
        <begin position="46"/>
        <end position="74"/>
    </location>
</feature>
<dbReference type="RefSeq" id="WP_173272946.1">
    <property type="nucleotide sequence ID" value="NZ_JABMKV010000003.1"/>
</dbReference>
<name>A0ABX2DFD6_9SPHI</name>